<dbReference type="PROSITE" id="PS50075">
    <property type="entry name" value="CARRIER"/>
    <property type="match status" value="1"/>
</dbReference>
<dbReference type="InterPro" id="IPR042099">
    <property type="entry name" value="ANL_N_sf"/>
</dbReference>
<dbReference type="SUPFAM" id="SSF47336">
    <property type="entry name" value="ACP-like"/>
    <property type="match status" value="1"/>
</dbReference>
<dbReference type="SUPFAM" id="SSF56801">
    <property type="entry name" value="Acetyl-CoA synthetase-like"/>
    <property type="match status" value="1"/>
</dbReference>
<gene>
    <name evidence="5" type="ORF">PENSUB_8214</name>
</gene>
<dbReference type="GO" id="GO:0031956">
    <property type="term" value="F:medium-chain fatty acid-CoA ligase activity"/>
    <property type="evidence" value="ECO:0007669"/>
    <property type="project" value="TreeGrafter"/>
</dbReference>
<evidence type="ECO:0000313" key="6">
    <source>
        <dbReference type="Proteomes" id="UP000186955"/>
    </source>
</evidence>
<proteinExistence type="predicted"/>
<keyword evidence="6" id="KW-1185">Reference proteome</keyword>
<dbReference type="OrthoDB" id="10253869at2759"/>
<feature type="region of interest" description="Disordered" evidence="3">
    <location>
        <begin position="1"/>
        <end position="20"/>
    </location>
</feature>
<dbReference type="Gene3D" id="1.10.1200.10">
    <property type="entry name" value="ACP-like"/>
    <property type="match status" value="1"/>
</dbReference>
<dbReference type="InterPro" id="IPR023213">
    <property type="entry name" value="CAT-like_dom_sf"/>
</dbReference>
<dbReference type="Gene3D" id="3.40.50.12780">
    <property type="entry name" value="N-terminal domain of ligase-like"/>
    <property type="match status" value="1"/>
</dbReference>
<dbReference type="InterPro" id="IPR036736">
    <property type="entry name" value="ACP-like_sf"/>
</dbReference>
<name>A0A1Q5TIE4_9EURO</name>
<dbReference type="Gene3D" id="3.30.559.10">
    <property type="entry name" value="Chloramphenicol acetyltransferase-like domain"/>
    <property type="match status" value="1"/>
</dbReference>
<dbReference type="AlphaFoldDB" id="A0A1Q5TIE4"/>
<dbReference type="EMBL" id="MNBE01000653">
    <property type="protein sequence ID" value="OKO99997.1"/>
    <property type="molecule type" value="Genomic_DNA"/>
</dbReference>
<dbReference type="Pfam" id="PF00550">
    <property type="entry name" value="PP-binding"/>
    <property type="match status" value="1"/>
</dbReference>
<accession>A0A1Q5TIE4</accession>
<dbReference type="InterPro" id="IPR045851">
    <property type="entry name" value="AMP-bd_C_sf"/>
</dbReference>
<evidence type="ECO:0000256" key="3">
    <source>
        <dbReference type="SAM" id="MobiDB-lite"/>
    </source>
</evidence>
<keyword evidence="1" id="KW-0596">Phosphopantetheine</keyword>
<organism evidence="5 6">
    <name type="scientific">Penicillium subrubescens</name>
    <dbReference type="NCBI Taxonomy" id="1316194"/>
    <lineage>
        <taxon>Eukaryota</taxon>
        <taxon>Fungi</taxon>
        <taxon>Dikarya</taxon>
        <taxon>Ascomycota</taxon>
        <taxon>Pezizomycotina</taxon>
        <taxon>Eurotiomycetes</taxon>
        <taxon>Eurotiomycetidae</taxon>
        <taxon>Eurotiales</taxon>
        <taxon>Aspergillaceae</taxon>
        <taxon>Penicillium</taxon>
    </lineage>
</organism>
<reference evidence="5 6" key="1">
    <citation type="submission" date="2016-10" db="EMBL/GenBank/DDBJ databases">
        <title>Genome sequence of the ascomycete fungus Penicillium subrubescens.</title>
        <authorList>
            <person name="De Vries R.P."/>
            <person name="Peng M."/>
            <person name="Dilokpimol A."/>
            <person name="Hilden K."/>
            <person name="Makela M.R."/>
            <person name="Grigoriev I."/>
            <person name="Riley R."/>
            <person name="Granchi Z."/>
        </authorList>
    </citation>
    <scope>NUCLEOTIDE SEQUENCE [LARGE SCALE GENOMIC DNA]</scope>
    <source>
        <strain evidence="5 6">CBS 132785</strain>
    </source>
</reference>
<dbReference type="PANTHER" id="PTHR43201:SF30">
    <property type="entry name" value="AMP-DEPENDENT SYNTHETASE_LIGASE DOMAIN-CONTAINING PROTEIN"/>
    <property type="match status" value="1"/>
</dbReference>
<keyword evidence="2" id="KW-0597">Phosphoprotein</keyword>
<dbReference type="Gene3D" id="3.30.300.30">
    <property type="match status" value="1"/>
</dbReference>
<evidence type="ECO:0000313" key="5">
    <source>
        <dbReference type="EMBL" id="OKO99997.1"/>
    </source>
</evidence>
<evidence type="ECO:0000256" key="2">
    <source>
        <dbReference type="ARBA" id="ARBA00022553"/>
    </source>
</evidence>
<dbReference type="Proteomes" id="UP000186955">
    <property type="component" value="Unassembled WGS sequence"/>
</dbReference>
<protein>
    <recommendedName>
        <fullName evidence="4">Carrier domain-containing protein</fullName>
    </recommendedName>
</protein>
<dbReference type="InterPro" id="IPR000873">
    <property type="entry name" value="AMP-dep_synth/lig_dom"/>
</dbReference>
<evidence type="ECO:0000256" key="1">
    <source>
        <dbReference type="ARBA" id="ARBA00022450"/>
    </source>
</evidence>
<dbReference type="STRING" id="1316194.A0A1Q5TIE4"/>
<dbReference type="Gene3D" id="3.30.559.30">
    <property type="entry name" value="Nonribosomal peptide synthetase, condensation domain"/>
    <property type="match status" value="1"/>
</dbReference>
<sequence length="1205" mass="133266">MGIPSQSRPGLAETEDTGFEAPTGNLSSLLYQAAEKYRDHEAVISLHQWELPGHSDKTTEIVEPRNQHLTYGELHLESLRLAEALSSQGVTRGSSVVTVLFNQIEWCLAFWATMHLGCRFVPLDPRTVAQTEEALYLLWQANADVLLVASGSLAAQVDEILQKQQKRDILRCVLSKGPTGQLPEGWRMMMEAMQSSPESTNWCPGSAVSPQDTAVILFSSGTTSRPKACAQTSVNLSAPAVQLGKAFKMAPGHNICQHLPSFHIFGIAFSLGAWLAGATVVFPSPSFDAAASIRAIQQGTTVHAPCVPIMVQAIAEHPSTPTTGFTTLESITLGGAPSFPRIIEICKGLTPKRLCVGYGLTEGVVTLMNLKSINDWELGGAGDISSGRVCSGSKIRICEPGKRLPIECGQLGELHQGGLPVFNGYMGIKSDACYQECGVNWVATGDQAYMDEEGYVYIFGRYKDIIIRGGENISPAKIENCLCKAEGVNAYVIGVPDELAGEVPVAVVQQTGTSILSGNELKAMALFELTPRFAPTLVLDVQRDLAQDTFPTTTTGKVQKSVLREWVMNYLEFTEKITTEDEPSQQTLESQVASIWAHCSGQKPSDVDFDASIHTIADSMVLIQFTSQIRKRLQKNISMTDLVKINTVTKISNFLAHKPLLADCTTSPRAHLHHEAVVSNMKLPQGQKEGMELTKSQAALHLAPLGFQWDDVEDMLPVSDCMKFMTEGGRKTSWNHRHSLVVRSCSSTEVLAVLRMWIKRNPMLRTTHIACNKDLHLYIVMRPSDRWLDRQIATGSSLTTIQEITTYRLNDSTYDHVQLSGPLLKCTVLPINNSNATGVVLHMHHVMFDGMVMHRWYQDLNQLLRGKHLPSALYSFHDFALLYQTYRASIEAEQAVDFHVRQLRGLGSMQKSFWPKQRAPRWFKGDDQDWCHEDGSASQPGERVPLDGDHSCGTMGLFHKIHLPFIRALKSNWEISPPMVAKAACALLNIHKTGAEEAVFVSDESGRSWPSTGDDSTLAPPTASPLDIGGPTFQKTINRVRIQPGETTLQFLRRMQEKQRDIDRYCHAPLGAICRSLEQDTVHGAADVAAVRDILRRQLFDWLPTPLSNEDVGTESTPSAEMLEVLSRSDLGLVWFPTLLPGDQLLLEVSWDDAQLKASEVDQSIEEFLCAMAWISNPANFNKPVTHCEFNGHKVWAARERNFHR</sequence>
<dbReference type="CDD" id="cd04433">
    <property type="entry name" value="AFD_class_I"/>
    <property type="match status" value="1"/>
</dbReference>
<feature type="region of interest" description="Disordered" evidence="3">
    <location>
        <begin position="1005"/>
        <end position="1029"/>
    </location>
</feature>
<dbReference type="GO" id="GO:0006631">
    <property type="term" value="P:fatty acid metabolic process"/>
    <property type="evidence" value="ECO:0007669"/>
    <property type="project" value="TreeGrafter"/>
</dbReference>
<dbReference type="GO" id="GO:0044550">
    <property type="term" value="P:secondary metabolite biosynthetic process"/>
    <property type="evidence" value="ECO:0007669"/>
    <property type="project" value="UniProtKB-ARBA"/>
</dbReference>
<dbReference type="PANTHER" id="PTHR43201">
    <property type="entry name" value="ACYL-COA SYNTHETASE"/>
    <property type="match status" value="1"/>
</dbReference>
<dbReference type="PROSITE" id="PS00455">
    <property type="entry name" value="AMP_BINDING"/>
    <property type="match status" value="1"/>
</dbReference>
<dbReference type="InterPro" id="IPR020845">
    <property type="entry name" value="AMP-binding_CS"/>
</dbReference>
<dbReference type="SUPFAM" id="SSF52777">
    <property type="entry name" value="CoA-dependent acyltransferases"/>
    <property type="match status" value="2"/>
</dbReference>
<dbReference type="InterPro" id="IPR009081">
    <property type="entry name" value="PP-bd_ACP"/>
</dbReference>
<dbReference type="Pfam" id="PF00501">
    <property type="entry name" value="AMP-binding"/>
    <property type="match status" value="1"/>
</dbReference>
<comment type="caution">
    <text evidence="5">The sequence shown here is derived from an EMBL/GenBank/DDBJ whole genome shotgun (WGS) entry which is preliminary data.</text>
</comment>
<feature type="domain" description="Carrier" evidence="4">
    <location>
        <begin position="583"/>
        <end position="659"/>
    </location>
</feature>
<evidence type="ECO:0000259" key="4">
    <source>
        <dbReference type="PROSITE" id="PS50075"/>
    </source>
</evidence>